<sequence>MDFVLLQRRIHSLLEADRAAKSSIETGIPAARPALPSYHARHPPAIPIHPRHTGPADTRIQRFPSPISQSPARQIQNSRQQQAYQNFIINHA</sequence>
<protein>
    <submittedName>
        <fullName evidence="2">Uncharacterized protein</fullName>
    </submittedName>
</protein>
<dbReference type="AlphaFoldDB" id="A0A841GMV2"/>
<name>A0A841GMV2_9BACT</name>
<reference evidence="2 3" key="1">
    <citation type="submission" date="2020-08" db="EMBL/GenBank/DDBJ databases">
        <title>Genomic Encyclopedia of Type Strains, Phase IV (KMG-IV): sequencing the most valuable type-strain genomes for metagenomic binning, comparative biology and taxonomic classification.</title>
        <authorList>
            <person name="Goeker M."/>
        </authorList>
    </citation>
    <scope>NUCLEOTIDE SEQUENCE [LARGE SCALE GENOMIC DNA]</scope>
    <source>
        <strain evidence="2 3">DSM 29007</strain>
    </source>
</reference>
<dbReference type="Proteomes" id="UP000582837">
    <property type="component" value="Unassembled WGS sequence"/>
</dbReference>
<evidence type="ECO:0000313" key="3">
    <source>
        <dbReference type="Proteomes" id="UP000582837"/>
    </source>
</evidence>
<accession>A0A841GMV2</accession>
<comment type="caution">
    <text evidence="2">The sequence shown here is derived from an EMBL/GenBank/DDBJ whole genome shotgun (WGS) entry which is preliminary data.</text>
</comment>
<dbReference type="RefSeq" id="WP_170039566.1">
    <property type="nucleotide sequence ID" value="NZ_JABDTL010000002.1"/>
</dbReference>
<organism evidence="2 3">
    <name type="scientific">Longimicrobium terrae</name>
    <dbReference type="NCBI Taxonomy" id="1639882"/>
    <lineage>
        <taxon>Bacteria</taxon>
        <taxon>Pseudomonadati</taxon>
        <taxon>Gemmatimonadota</taxon>
        <taxon>Longimicrobiia</taxon>
        <taxon>Longimicrobiales</taxon>
        <taxon>Longimicrobiaceae</taxon>
        <taxon>Longimicrobium</taxon>
    </lineage>
</organism>
<dbReference type="EMBL" id="JACHIA010000003">
    <property type="protein sequence ID" value="MBB6069957.1"/>
    <property type="molecule type" value="Genomic_DNA"/>
</dbReference>
<keyword evidence="3" id="KW-1185">Reference proteome</keyword>
<feature type="region of interest" description="Disordered" evidence="1">
    <location>
        <begin position="34"/>
        <end position="81"/>
    </location>
</feature>
<feature type="compositionally biased region" description="Polar residues" evidence="1">
    <location>
        <begin position="66"/>
        <end position="81"/>
    </location>
</feature>
<gene>
    <name evidence="2" type="ORF">HNQ61_001574</name>
</gene>
<evidence type="ECO:0000256" key="1">
    <source>
        <dbReference type="SAM" id="MobiDB-lite"/>
    </source>
</evidence>
<proteinExistence type="predicted"/>
<evidence type="ECO:0000313" key="2">
    <source>
        <dbReference type="EMBL" id="MBB6069957.1"/>
    </source>
</evidence>